<gene>
    <name evidence="1" type="ORF">LC586_38760</name>
</gene>
<name>A0ABS8INF1_9NOSO</name>
<evidence type="ECO:0000313" key="2">
    <source>
        <dbReference type="Proteomes" id="UP001199525"/>
    </source>
</evidence>
<dbReference type="PANTHER" id="PTHR42188:SF1">
    <property type="entry name" value="23S RRNA-SPECIFIC ENDONUCLEASE VAPC20"/>
    <property type="match status" value="1"/>
</dbReference>
<comment type="caution">
    <text evidence="1">The sequence shown here is derived from an EMBL/GenBank/DDBJ whole genome shotgun (WGS) entry which is preliminary data.</text>
</comment>
<dbReference type="InterPro" id="IPR039018">
    <property type="entry name" value="VapC20-like"/>
</dbReference>
<dbReference type="InterPro" id="IPR029060">
    <property type="entry name" value="PIN-like_dom_sf"/>
</dbReference>
<dbReference type="Gene3D" id="3.40.50.1010">
    <property type="entry name" value="5'-nuclease"/>
    <property type="match status" value="1"/>
</dbReference>
<keyword evidence="2" id="KW-1185">Reference proteome</keyword>
<protein>
    <recommendedName>
        <fullName evidence="3">PIN domain-containing protein</fullName>
    </recommendedName>
</protein>
<dbReference type="EMBL" id="JAIVFQ010000172">
    <property type="protein sequence ID" value="MCC5604918.1"/>
    <property type="molecule type" value="Genomic_DNA"/>
</dbReference>
<organism evidence="1 2">
    <name type="scientific">Nostoc favosum CHAB5714</name>
    <dbReference type="NCBI Taxonomy" id="2780399"/>
    <lineage>
        <taxon>Bacteria</taxon>
        <taxon>Bacillati</taxon>
        <taxon>Cyanobacteriota</taxon>
        <taxon>Cyanophyceae</taxon>
        <taxon>Nostocales</taxon>
        <taxon>Nostocaceae</taxon>
        <taxon>Nostoc</taxon>
        <taxon>Nostoc favosum</taxon>
    </lineage>
</organism>
<dbReference type="Proteomes" id="UP001199525">
    <property type="component" value="Unassembled WGS sequence"/>
</dbReference>
<proteinExistence type="predicted"/>
<dbReference type="PANTHER" id="PTHR42188">
    <property type="entry name" value="23S RRNA-SPECIFIC ENDONUCLEASE VAPC20"/>
    <property type="match status" value="1"/>
</dbReference>
<sequence length="129" mass="14854">MIADTGPLYAAYDPSDSYHSQALAEVERLTQQNLTVLIPYPILLETHSLILKRLGIQMGFRYIQEISVGTEQLQPTLEDYQVATQIIQRYPDQAITLFDATTAAISQRLRVAIWTYDFHFDVMNSMVWR</sequence>
<evidence type="ECO:0008006" key="3">
    <source>
        <dbReference type="Google" id="ProtNLM"/>
    </source>
</evidence>
<dbReference type="SUPFAM" id="SSF88723">
    <property type="entry name" value="PIN domain-like"/>
    <property type="match status" value="1"/>
</dbReference>
<accession>A0ABS8INF1</accession>
<evidence type="ECO:0000313" key="1">
    <source>
        <dbReference type="EMBL" id="MCC5604918.1"/>
    </source>
</evidence>
<reference evidence="1 2" key="1">
    <citation type="journal article" date="2021" name="Microorganisms">
        <title>Genome Evolution of Filamentous Cyanobacterium Nostoc Species: From Facultative Symbiosis to Free Living.</title>
        <authorList>
            <person name="Huo D."/>
            <person name="Li H."/>
            <person name="Cai F."/>
            <person name="Guo X."/>
            <person name="Qiao Z."/>
            <person name="Wang W."/>
            <person name="Yu G."/>
            <person name="Li R."/>
        </authorList>
    </citation>
    <scope>NUCLEOTIDE SEQUENCE [LARGE SCALE GENOMIC DNA]</scope>
    <source>
        <strain evidence="1 2">CHAB 5714</strain>
    </source>
</reference>